<evidence type="ECO:0000256" key="2">
    <source>
        <dbReference type="SAM" id="Phobius"/>
    </source>
</evidence>
<evidence type="ECO:0000313" key="3">
    <source>
        <dbReference type="EMBL" id="MDF9744991.1"/>
    </source>
</evidence>
<accession>A0A9Q4Q123</accession>
<feature type="transmembrane region" description="Helical" evidence="2">
    <location>
        <begin position="35"/>
        <end position="57"/>
    </location>
</feature>
<feature type="region of interest" description="Disordered" evidence="1">
    <location>
        <begin position="70"/>
        <end position="119"/>
    </location>
</feature>
<protein>
    <submittedName>
        <fullName evidence="3">Uncharacterized protein</fullName>
    </submittedName>
</protein>
<name>A0A9Q4Q123_9EURY</name>
<organism evidence="3 4">
    <name type="scientific">Natrinema salsiterrestre</name>
    <dbReference type="NCBI Taxonomy" id="2950540"/>
    <lineage>
        <taxon>Archaea</taxon>
        <taxon>Methanobacteriati</taxon>
        <taxon>Methanobacteriota</taxon>
        <taxon>Stenosarchaea group</taxon>
        <taxon>Halobacteria</taxon>
        <taxon>Halobacteriales</taxon>
        <taxon>Natrialbaceae</taxon>
        <taxon>Natrinema</taxon>
    </lineage>
</organism>
<sequence>MKGPGILWMLQTVAGMSMAGPMFILGANRLLSGRYAWGIGFLLFGGVVLYFPTYLVNRIDGPRTRIRRRIGRSDENEVDTVAGNDGDSAADGTDGTTDVERGTDEESTDVPLLGRLRDR</sequence>
<comment type="caution">
    <text evidence="3">The sequence shown here is derived from an EMBL/GenBank/DDBJ whole genome shotgun (WGS) entry which is preliminary data.</text>
</comment>
<evidence type="ECO:0000256" key="1">
    <source>
        <dbReference type="SAM" id="MobiDB-lite"/>
    </source>
</evidence>
<keyword evidence="2" id="KW-0472">Membrane</keyword>
<gene>
    <name evidence="3" type="ORF">NDI89_05250</name>
</gene>
<keyword evidence="4" id="KW-1185">Reference proteome</keyword>
<proteinExistence type="predicted"/>
<reference evidence="3" key="1">
    <citation type="submission" date="2022-06" db="EMBL/GenBank/DDBJ databases">
        <title>Natrinema sp. a new haloarchaeum isolate from saline soil.</title>
        <authorList>
            <person name="Strakova D."/>
            <person name="Galisteo C."/>
            <person name="Sanchez-Porro C."/>
            <person name="Ventosa A."/>
        </authorList>
    </citation>
    <scope>NUCLEOTIDE SEQUENCE</scope>
    <source>
        <strain evidence="3">S1CR25-10</strain>
    </source>
</reference>
<dbReference type="RefSeq" id="WP_277520454.1">
    <property type="nucleotide sequence ID" value="NZ_JAMQOT010000001.1"/>
</dbReference>
<evidence type="ECO:0000313" key="4">
    <source>
        <dbReference type="Proteomes" id="UP001154061"/>
    </source>
</evidence>
<keyword evidence="2" id="KW-0812">Transmembrane</keyword>
<dbReference type="Proteomes" id="UP001154061">
    <property type="component" value="Unassembled WGS sequence"/>
</dbReference>
<keyword evidence="2" id="KW-1133">Transmembrane helix</keyword>
<dbReference type="EMBL" id="JAMQOT010000001">
    <property type="protein sequence ID" value="MDF9744991.1"/>
    <property type="molecule type" value="Genomic_DNA"/>
</dbReference>
<feature type="compositionally biased region" description="Low complexity" evidence="1">
    <location>
        <begin position="82"/>
        <end position="96"/>
    </location>
</feature>
<dbReference type="AlphaFoldDB" id="A0A9Q4Q123"/>